<feature type="compositionally biased region" description="Acidic residues" evidence="8">
    <location>
        <begin position="607"/>
        <end position="629"/>
    </location>
</feature>
<proteinExistence type="inferred from homology"/>
<dbReference type="Proteomes" id="UP000838412">
    <property type="component" value="Chromosome 18"/>
</dbReference>
<evidence type="ECO:0000256" key="8">
    <source>
        <dbReference type="SAM" id="MobiDB-lite"/>
    </source>
</evidence>
<organism evidence="11 12">
    <name type="scientific">Branchiostoma lanceolatum</name>
    <name type="common">Common lancelet</name>
    <name type="synonym">Amphioxus lanceolatum</name>
    <dbReference type="NCBI Taxonomy" id="7740"/>
    <lineage>
        <taxon>Eukaryota</taxon>
        <taxon>Metazoa</taxon>
        <taxon>Chordata</taxon>
        <taxon>Cephalochordata</taxon>
        <taxon>Leptocardii</taxon>
        <taxon>Amphioxiformes</taxon>
        <taxon>Branchiostomatidae</taxon>
        <taxon>Branchiostoma</taxon>
    </lineage>
</organism>
<feature type="region of interest" description="Disordered" evidence="8">
    <location>
        <begin position="179"/>
        <end position="233"/>
    </location>
</feature>
<dbReference type="PANTHER" id="PTHR12113">
    <property type="entry name" value="DICKKOPF3-LIKE 3"/>
    <property type="match status" value="1"/>
</dbReference>
<keyword evidence="4" id="KW-0964">Secreted</keyword>
<dbReference type="GO" id="GO:0090090">
    <property type="term" value="P:negative regulation of canonical Wnt signaling pathway"/>
    <property type="evidence" value="ECO:0007669"/>
    <property type="project" value="TreeGrafter"/>
</dbReference>
<feature type="region of interest" description="Disordered" evidence="8">
    <location>
        <begin position="607"/>
        <end position="645"/>
    </location>
</feature>
<feature type="chain" id="PRO_5035422775" evidence="9">
    <location>
        <begin position="23"/>
        <end position="693"/>
    </location>
</feature>
<dbReference type="InterPro" id="IPR039863">
    <property type="entry name" value="DKK1-4"/>
</dbReference>
<feature type="signal peptide" evidence="9">
    <location>
        <begin position="1"/>
        <end position="22"/>
    </location>
</feature>
<evidence type="ECO:0000256" key="5">
    <source>
        <dbReference type="ARBA" id="ARBA00022687"/>
    </source>
</evidence>
<evidence type="ECO:0000313" key="11">
    <source>
        <dbReference type="EMBL" id="CAH1251014.1"/>
    </source>
</evidence>
<keyword evidence="6 9" id="KW-0732">Signal</keyword>
<dbReference type="InterPro" id="IPR006796">
    <property type="entry name" value="Dickkopf_N"/>
</dbReference>
<dbReference type="OrthoDB" id="6359792at2759"/>
<dbReference type="PANTHER" id="PTHR12113:SF6">
    <property type="entry name" value="DICKKOPF N-TERMINAL CYSTEINE-RICH DOMAIN-CONTAINING PROTEIN"/>
    <property type="match status" value="1"/>
</dbReference>
<evidence type="ECO:0000256" key="7">
    <source>
        <dbReference type="ARBA" id="ARBA00023157"/>
    </source>
</evidence>
<evidence type="ECO:0000259" key="10">
    <source>
        <dbReference type="Pfam" id="PF04706"/>
    </source>
</evidence>
<feature type="domain" description="Dickkopf N-terminal cysteine-rich" evidence="10">
    <location>
        <begin position="384"/>
        <end position="434"/>
    </location>
</feature>
<feature type="compositionally biased region" description="Acidic residues" evidence="8">
    <location>
        <begin position="184"/>
        <end position="205"/>
    </location>
</feature>
<evidence type="ECO:0000256" key="2">
    <source>
        <dbReference type="ARBA" id="ARBA00010842"/>
    </source>
</evidence>
<comment type="subcellular location">
    <subcellularLocation>
        <location evidence="1">Secreted</location>
    </subcellularLocation>
</comment>
<evidence type="ECO:0000256" key="9">
    <source>
        <dbReference type="SAM" id="SignalP"/>
    </source>
</evidence>
<feature type="compositionally biased region" description="Acidic residues" evidence="8">
    <location>
        <begin position="659"/>
        <end position="682"/>
    </location>
</feature>
<keyword evidence="7" id="KW-1015">Disulfide bond</keyword>
<reference evidence="11" key="1">
    <citation type="submission" date="2022-01" db="EMBL/GenBank/DDBJ databases">
        <authorList>
            <person name="Braso-Vives M."/>
        </authorList>
    </citation>
    <scope>NUCLEOTIDE SEQUENCE</scope>
</reference>
<evidence type="ECO:0000313" key="12">
    <source>
        <dbReference type="Proteomes" id="UP000838412"/>
    </source>
</evidence>
<dbReference type="GO" id="GO:0016055">
    <property type="term" value="P:Wnt signaling pathway"/>
    <property type="evidence" value="ECO:0007669"/>
    <property type="project" value="UniProtKB-KW"/>
</dbReference>
<evidence type="ECO:0000256" key="1">
    <source>
        <dbReference type="ARBA" id="ARBA00004613"/>
    </source>
</evidence>
<protein>
    <submittedName>
        <fullName evidence="11">DKK3 protein</fullName>
    </submittedName>
</protein>
<comment type="similarity">
    <text evidence="2">Belongs to the dickkopf family.</text>
</comment>
<dbReference type="Gene3D" id="2.10.80.10">
    <property type="entry name" value="Lipase, subunit A"/>
    <property type="match status" value="1"/>
</dbReference>
<dbReference type="GO" id="GO:0048019">
    <property type="term" value="F:receptor antagonist activity"/>
    <property type="evidence" value="ECO:0007669"/>
    <property type="project" value="TreeGrafter"/>
</dbReference>
<keyword evidence="3" id="KW-0217">Developmental protein</keyword>
<dbReference type="GO" id="GO:0005615">
    <property type="term" value="C:extracellular space"/>
    <property type="evidence" value="ECO:0007669"/>
    <property type="project" value="TreeGrafter"/>
</dbReference>
<keyword evidence="5" id="KW-0879">Wnt signaling pathway</keyword>
<evidence type="ECO:0000256" key="3">
    <source>
        <dbReference type="ARBA" id="ARBA00022473"/>
    </source>
</evidence>
<dbReference type="GO" id="GO:0039706">
    <property type="term" value="F:co-receptor binding"/>
    <property type="evidence" value="ECO:0007669"/>
    <property type="project" value="TreeGrafter"/>
</dbReference>
<sequence length="693" mass="76602">MRSVVAFAAVLLLVQLATPTSALNIFRHRRELPDRFSKIVQRVKKDLHTSVKESSSDSESEVLMPKERSFGSLFAKRVKRDLRNTENDLPANPFAGSLKRKKRSFEFPDLPDIFNILKTFEEAEEEMLEAEQEMIENADFEEVENKTFEKDIGDGQKATVHEEVLKDKKTGMSVVIEEVSSVGEECEENPDSEEDSEEDSGEDSEGSNTAQRVKRDLHTSVKKSPSDPFAKILAPNEKSFGGFVANRAKRDIHNTGKDLPADPFAEFIKRKTRSFPGFLDISNFVKTILEAGEEMLEAGEEMLEAEEKKMEVGDFEEVENKTFEEDIGNGKKATVHEEVLKDKKTGMSVVIEDIRTGEADGNSDSDDSDLEWSNIAKSHFDDKSCMHDDDCDDDKVCFGALFGGLCGEPYGEGESCTRDEMCRGAALCIMGRCQTGAVPGQEGAVCEVADDCQAGLCCGYLNEGEFCDVVTTVCKPSLHEGEPCTHGSLFSLLMPMMPMSLFGGQGGDCSCNTGLRCGKDESGSRVCIVDGVEVSDAMDPAEMPKPPVEDAGIVVEDAGTVEDDGTDFEQVPEREVRGAEEYTMEEDDGALVQFNEWVKEVLGMTDTADEDVECSETDDNPNTPEDTEEIPNTPEAVAKAEPEDDGFQEFLSEIKELIDEEVFPSSDDSDESDELIDEDFPDDTLKFEPYRDD</sequence>
<dbReference type="Pfam" id="PF04706">
    <property type="entry name" value="Dickkopf_N"/>
    <property type="match status" value="1"/>
</dbReference>
<evidence type="ECO:0000256" key="4">
    <source>
        <dbReference type="ARBA" id="ARBA00022525"/>
    </source>
</evidence>
<feature type="compositionally biased region" description="Basic and acidic residues" evidence="8">
    <location>
        <begin position="683"/>
        <end position="693"/>
    </location>
</feature>
<accession>A0A8J9ZAY4</accession>
<gene>
    <name evidence="11" type="primary">DKK3</name>
    <name evidence="11" type="ORF">BLAG_LOCUS11529</name>
</gene>
<dbReference type="AlphaFoldDB" id="A0A8J9ZAY4"/>
<feature type="region of interest" description="Disordered" evidence="8">
    <location>
        <begin position="659"/>
        <end position="693"/>
    </location>
</feature>
<keyword evidence="12" id="KW-1185">Reference proteome</keyword>
<evidence type="ECO:0000256" key="6">
    <source>
        <dbReference type="ARBA" id="ARBA00022729"/>
    </source>
</evidence>
<name>A0A8J9ZAY4_BRALA</name>
<dbReference type="EMBL" id="OV696703">
    <property type="protein sequence ID" value="CAH1251014.1"/>
    <property type="molecule type" value="Genomic_DNA"/>
</dbReference>